<dbReference type="Gramene" id="TVU01024">
    <property type="protein sequence ID" value="TVU01024"/>
    <property type="gene ID" value="EJB05_53543"/>
</dbReference>
<gene>
    <name evidence="2" type="ORF">EJB05_53543</name>
</gene>
<accession>A0A5J9SPY8</accession>
<evidence type="ECO:0000313" key="3">
    <source>
        <dbReference type="Proteomes" id="UP000324897"/>
    </source>
</evidence>
<feature type="region of interest" description="Disordered" evidence="1">
    <location>
        <begin position="46"/>
        <end position="197"/>
    </location>
</feature>
<feature type="compositionally biased region" description="Low complexity" evidence="1">
    <location>
        <begin position="68"/>
        <end position="78"/>
    </location>
</feature>
<dbReference type="AlphaFoldDB" id="A0A5J9SPY8"/>
<feature type="compositionally biased region" description="Low complexity" evidence="1">
    <location>
        <begin position="140"/>
        <end position="152"/>
    </location>
</feature>
<feature type="compositionally biased region" description="Basic and acidic residues" evidence="1">
    <location>
        <begin position="153"/>
        <end position="173"/>
    </location>
</feature>
<feature type="compositionally biased region" description="Basic and acidic residues" evidence="1">
    <location>
        <begin position="112"/>
        <end position="127"/>
    </location>
</feature>
<organism evidence="2 3">
    <name type="scientific">Eragrostis curvula</name>
    <name type="common">weeping love grass</name>
    <dbReference type="NCBI Taxonomy" id="38414"/>
    <lineage>
        <taxon>Eukaryota</taxon>
        <taxon>Viridiplantae</taxon>
        <taxon>Streptophyta</taxon>
        <taxon>Embryophyta</taxon>
        <taxon>Tracheophyta</taxon>
        <taxon>Spermatophyta</taxon>
        <taxon>Magnoliopsida</taxon>
        <taxon>Liliopsida</taxon>
        <taxon>Poales</taxon>
        <taxon>Poaceae</taxon>
        <taxon>PACMAD clade</taxon>
        <taxon>Chloridoideae</taxon>
        <taxon>Eragrostideae</taxon>
        <taxon>Eragrostidinae</taxon>
        <taxon>Eragrostis</taxon>
    </lineage>
</organism>
<keyword evidence="3" id="KW-1185">Reference proteome</keyword>
<feature type="non-terminal residue" evidence="2">
    <location>
        <position position="1"/>
    </location>
</feature>
<feature type="compositionally biased region" description="Basic and acidic residues" evidence="1">
    <location>
        <begin position="46"/>
        <end position="67"/>
    </location>
</feature>
<name>A0A5J9SPY8_9POAL</name>
<dbReference type="EMBL" id="RWGY01000504">
    <property type="protein sequence ID" value="TVU01024.1"/>
    <property type="molecule type" value="Genomic_DNA"/>
</dbReference>
<dbReference type="PANTHER" id="PTHR33207">
    <property type="entry name" value="F-BOX DOMAIN CONTAINING PROTEIN-RELATED"/>
    <property type="match status" value="1"/>
</dbReference>
<evidence type="ECO:0000313" key="2">
    <source>
        <dbReference type="EMBL" id="TVU01024.1"/>
    </source>
</evidence>
<proteinExistence type="predicted"/>
<dbReference type="Proteomes" id="UP000324897">
    <property type="component" value="Unassembled WGS sequence"/>
</dbReference>
<reference evidence="2 3" key="1">
    <citation type="journal article" date="2019" name="Sci. Rep.">
        <title>A high-quality genome of Eragrostis curvula grass provides insights into Poaceae evolution and supports new strategies to enhance forage quality.</title>
        <authorList>
            <person name="Carballo J."/>
            <person name="Santos B.A.C.M."/>
            <person name="Zappacosta D."/>
            <person name="Garbus I."/>
            <person name="Selva J.P."/>
            <person name="Gallo C.A."/>
            <person name="Diaz A."/>
            <person name="Albertini E."/>
            <person name="Caccamo M."/>
            <person name="Echenique V."/>
        </authorList>
    </citation>
    <scope>NUCLEOTIDE SEQUENCE [LARGE SCALE GENOMIC DNA]</scope>
    <source>
        <strain evidence="3">cv. Victoria</strain>
        <tissue evidence="2">Leaf</tissue>
    </source>
</reference>
<feature type="compositionally biased region" description="Gly residues" evidence="1">
    <location>
        <begin position="128"/>
        <end position="139"/>
    </location>
</feature>
<protein>
    <submittedName>
        <fullName evidence="2">Uncharacterized protein</fullName>
    </submittedName>
</protein>
<evidence type="ECO:0000256" key="1">
    <source>
        <dbReference type="SAM" id="MobiDB-lite"/>
    </source>
</evidence>
<comment type="caution">
    <text evidence="2">The sequence shown here is derived from an EMBL/GenBank/DDBJ whole genome shotgun (WGS) entry which is preliminary data.</text>
</comment>
<sequence>MAAGDGGAQSLADAAIEVDGRRCAAGKEEIWRASTGDAFYRCHARDGRHGGRDFIQSRHRITDERGTASRTSAATTRRAPSRGRGWRISSPPPAEKGDDGDNITGSGSRGRGGAEGRSGGEGRHCGGEGRGGSVAGRGGAAAAARMGGAAPCRGREGRRCGGAEGRGGVEGRARGGTVAQRRRELGGGGGEEEKEEERKKRFLCGLHRAASYTYRAVLPTGLGGRPKHGPMLRAVPARPIPGGYVLLGNGDLGTMAVLNPLVRQSERFFDCGHEDTLEGHRGLTVLHKACLLCSDDEDSTSFRVVIIACDESRVRATVFSSDTGEWSVHPWVDVPGSLEDPEKSWRKGSMQANGVLY</sequence>